<dbReference type="InterPro" id="IPR031248">
    <property type="entry name" value="RNF213"/>
</dbReference>
<dbReference type="InterPro" id="IPR046439">
    <property type="entry name" value="ZF_RZ_dom"/>
</dbReference>
<dbReference type="GO" id="GO:0016887">
    <property type="term" value="F:ATP hydrolysis activity"/>
    <property type="evidence" value="ECO:0007669"/>
    <property type="project" value="InterPro"/>
</dbReference>
<name>A0AA36J9A8_9DINO</name>
<dbReference type="Proteomes" id="UP001178507">
    <property type="component" value="Unassembled WGS sequence"/>
</dbReference>
<feature type="coiled-coil region" evidence="7">
    <location>
        <begin position="521"/>
        <end position="548"/>
    </location>
</feature>
<dbReference type="GO" id="GO:0004842">
    <property type="term" value="F:ubiquitin-protein transferase activity"/>
    <property type="evidence" value="ECO:0007669"/>
    <property type="project" value="InterPro"/>
</dbReference>
<evidence type="ECO:0000313" key="9">
    <source>
        <dbReference type="EMBL" id="CAJ1401055.1"/>
    </source>
</evidence>
<dbReference type="EMBL" id="CAUJNA010003396">
    <property type="protein sequence ID" value="CAJ1401055.1"/>
    <property type="molecule type" value="Genomic_DNA"/>
</dbReference>
<dbReference type="GO" id="GO:0002376">
    <property type="term" value="P:immune system process"/>
    <property type="evidence" value="ECO:0007669"/>
    <property type="project" value="UniProtKB-KW"/>
</dbReference>
<evidence type="ECO:0000256" key="1">
    <source>
        <dbReference type="ARBA" id="ARBA00004496"/>
    </source>
</evidence>
<keyword evidence="4" id="KW-0863">Zinc-finger</keyword>
<reference evidence="9" key="1">
    <citation type="submission" date="2023-08" db="EMBL/GenBank/DDBJ databases">
        <authorList>
            <person name="Chen Y."/>
            <person name="Shah S."/>
            <person name="Dougan E. K."/>
            <person name="Thang M."/>
            <person name="Chan C."/>
        </authorList>
    </citation>
    <scope>NUCLEOTIDE SEQUENCE</scope>
</reference>
<dbReference type="PANTHER" id="PTHR22605">
    <property type="entry name" value="RZ-TYPE DOMAIN-CONTAINING PROTEIN"/>
    <property type="match status" value="1"/>
</dbReference>
<dbReference type="PANTHER" id="PTHR22605:SF1">
    <property type="entry name" value="RZ-TYPE DOMAIN-CONTAINING PROTEIN"/>
    <property type="match status" value="1"/>
</dbReference>
<dbReference type="InterPro" id="IPR027417">
    <property type="entry name" value="P-loop_NTPase"/>
</dbReference>
<organism evidence="9 10">
    <name type="scientific">Effrenium voratum</name>
    <dbReference type="NCBI Taxonomy" id="2562239"/>
    <lineage>
        <taxon>Eukaryota</taxon>
        <taxon>Sar</taxon>
        <taxon>Alveolata</taxon>
        <taxon>Dinophyceae</taxon>
        <taxon>Suessiales</taxon>
        <taxon>Symbiodiniaceae</taxon>
        <taxon>Effrenium</taxon>
    </lineage>
</organism>
<proteinExistence type="predicted"/>
<keyword evidence="3" id="KW-0479">Metal-binding</keyword>
<gene>
    <name evidence="9" type="ORF">EVOR1521_LOCUS24273</name>
</gene>
<dbReference type="SUPFAM" id="SSF52540">
    <property type="entry name" value="P-loop containing nucleoside triphosphate hydrolases"/>
    <property type="match status" value="2"/>
</dbReference>
<evidence type="ECO:0000256" key="4">
    <source>
        <dbReference type="ARBA" id="ARBA00022771"/>
    </source>
</evidence>
<dbReference type="CDD" id="cd00009">
    <property type="entry name" value="AAA"/>
    <property type="match status" value="1"/>
</dbReference>
<dbReference type="GO" id="GO:0005737">
    <property type="term" value="C:cytoplasm"/>
    <property type="evidence" value="ECO:0007669"/>
    <property type="project" value="UniProtKB-SubCell"/>
</dbReference>
<dbReference type="GO" id="GO:0008270">
    <property type="term" value="F:zinc ion binding"/>
    <property type="evidence" value="ECO:0007669"/>
    <property type="project" value="UniProtKB-KW"/>
</dbReference>
<accession>A0AA36J9A8</accession>
<dbReference type="InterPro" id="IPR003593">
    <property type="entry name" value="AAA+_ATPase"/>
</dbReference>
<evidence type="ECO:0000259" key="8">
    <source>
        <dbReference type="PROSITE" id="PS51981"/>
    </source>
</evidence>
<keyword evidence="6" id="KW-0391">Immunity</keyword>
<evidence type="ECO:0000313" key="10">
    <source>
        <dbReference type="Proteomes" id="UP001178507"/>
    </source>
</evidence>
<keyword evidence="10" id="KW-1185">Reference proteome</keyword>
<evidence type="ECO:0000256" key="3">
    <source>
        <dbReference type="ARBA" id="ARBA00022723"/>
    </source>
</evidence>
<dbReference type="GO" id="GO:0005524">
    <property type="term" value="F:ATP binding"/>
    <property type="evidence" value="ECO:0007669"/>
    <property type="project" value="InterPro"/>
</dbReference>
<evidence type="ECO:0000256" key="6">
    <source>
        <dbReference type="ARBA" id="ARBA00022859"/>
    </source>
</evidence>
<sequence length="3939" mass="433396">MHELAGLPGASAALQRWQKRLVEAGDTLQSLVESCKSLWPSDAKLHLAIGRVSEAWPELPAAMALRGLSGEEPRGPLAQVPRLLLLCSPALALLGTSGAFQALWTQGGCGQEFKEAELQLSAIAWAGIYTSLEKPEASDLRVVMLEPVLERLQQPEELRLMAVTGRSLRLEDGEVLSWTVSDPGDWETKAEALARRLWHGVSVKRAFGGLKKTLAQLKDKFLDAAGQKDADGLLAVLGELEPHFAEWEVTELKSSEKMMQLASQIDPRLLMHSEEMMTSMLNAFELLQWLRKMPDDADYLVRVEIALGRSEMEVPDELWLSAEGRVDESKLSALTAVRTTLHDLIFRSSLRLPSLDALLQCLASLENSSEIPGLIHALNFAHSMHGPLSELLVGKDAALARMLQMLKPSSHARWVMSHRSASSAKDEEQEAAIPAEARLLHLALNSPGSESSAQRLVEILDFQASVTLAASTSDSAYGQVAAFNEQIGLVRLAAAVLDDLREAGHPDFQEIHVEWPLSMALAEMKQRLHALRERQGNWRKKLTELQQRCPVLGFFAARQLGALLRTLKEKNLAGAKQVLAAVAQGWRWPQDDWAPRLARECPLRQDEDELRRDSEDLQSLADALQASWPAPVLPAVSAGVELGPGAHVVVAPDTFMATATALWPYLMLRRPPGPEELLLCHSRTPSEQLRLLLLRWAHASGGFFCLLLPCTASFAAQQAVVQAVHDATDQAGPLPTPRCPLLLVVSGSQAAQAQVATQLMAQRAELRPPLEAFPKEVASLMRAETSVHVGPHCGCGKTFSVRMAAEEAGAKYCPLKLTRAMSAGELAQELRAELAEGTPEGALLHLDLSAGPLLDSEAFAVALFELLILGRVGRRAPKSPEGLFTLDAKLKVAIELPAGVQDLEAATWRCAPLLSWLPLVRCTSQAAAFQGAEAKLRAGMGLAFAAARHDGVKDSSSANAYQRLQYVCGALGVLKRLHGAFPLHYEGISEELSGETCYELLVEAAKLQLRPSLWNLWAFVDVLYWQLKEVHHPESVANQACLPEGGAVEKKLEEIQPQDCPIFKGELIAFILRTARDFATRQTRNNEVDPETVVAADLVSFHQDRFCGRWRLQPFSSDGYPVFARYDKSEKGSGQFFLYYRAAQKMWTIDAELDKVAPAFAYTRKKSYAQGWWRMASWVQNKHMQVRMAESALGYHGEAVEVNGVDQQLTGSDEEYLVALNGVYLRQPKEEDVNHRPHYVLEKPRRHLFWDQEMDCWCFAHICHSDEGVYAKSCQKTIPGSYLTMGKDEQVVPARVTFVTAKEEAQGAAAAAARAEPEDGDFPLLRWEDSSHDCMLFSNKKHQVCFLSSQPSRLRISMHPGLLQLLEKNNVSVGESMDAVTADHTKVLGCLTGVDRTAAEASQLLDGKYCLTGDAVLKMLAIFVRMRCGLPVILMGECGCGKTELVRYLCAWLKVPLVTLNVHGGTTEADMDQVFQEARAVAETEEGSGGLVVFLDEVNTSQHVNMLCEAVLERSYRGRPLPEHVTVLAALNPRRKRPQTVMTTGLVYGGSGSAEEEMSNLVYRVHAVPETVNDFLFDFGALTKKAEEMYVRSMVHNCWPESFDREQSLITSILCLSQDFIRWQEGDPSAVSLRDVKRCLRVAKWMQERFAPKKGNHQPHAPSVVVAIALVYHYRIPSRESRHKLWVDLARRGPWPSDSGVMKGRGWAQLAKSKEENGLTAMENLLLRVQGNVAKEFEVEKDVVMNEALAENVFVGLLCIMNRIPLFIVGKPGTSKTLCMQVLLSNLQGKQSKSKVLQTLPALRIMQYQCSPLSTADGIQRQFDAASRFASNALDAQVVLLLDEVGLAEFSPDMPLKVLHGMLADPGIVAVVGLSNWRLDPAKMNRSVCLARPDPDSAEVGRTGAGLLAGASLGDSPGWLTTLSGAFWDVFADQGARDWLGMRDYYSFVRHVRDGCLEAKVEQPSAEILAFAIRRNFGGQPALLERMLQAMLPTGRRKDKLAWPMPELLSTSLADRKARHLLLASQGSSLPWLQAAAVMPSAEILLGSDFPEDASEAYAIRQLMRVRDAMAKGRSLVLCGMDVIYEALYDVLNQRYVRRRTEEGQMELMLRLAIGARSQLCPVAETFKLLVLVDQEQAFKQLDVPFLNRFEKQLLVPQELLSPQRCPLLQELQSWAAQCSAEAGCELLAGGVSLQSLASLLLARPEAQLEELQRCVFEMALPLPVFRSNLLQKLQHHEEEYFKVRGSLASAMQHVVSKASSDRVLCELATSSPMAHMPPLQQLASVGGTEIIPVSQLSGSQQLEDILDKFFSFESSSQRNLVLQLDALSGASRLALTKHCCTEARNRARTSNAHIFLIQHRAGWVSEKEGYTWQPQMGWESIFVDDLQGSGGAPEGQLMGQSLKEFLQLSVHELQQKQRIPSLAQTLLARGTTCLARCVPPSLGLAQVAERVRAVRQALQDLPGFVEAVESLAMLVLMQWRPEQNGLHLHLKLAMQEMRFGSLRKSVWLSIERLQLSALTHALRWLDTDFNLRHVLHPSSACCRLWLQLAPRNPADPAAAANAAPQVIAAALKPGAALQGPAPVANHGRGGPLRCRCPFSARLLSGCAGVTSGLEDRDPGRLRSLCARMIGDGALEAFQALEAADPGALLHDAVAMWAPLFPHLDFEVVLKVYTLAVNQEMELPVKSPLELVVGFQACSGLAQAICSLLSLVEAAFGDGEQNAASLRLVEGLTSAGGGLAAAVAEALGALDADDDFVERARPHVQMLLFTAAAKSDALQMAPSWWRLRVKLHFRAALRCRQLPQEDVVPELQPGDLLTQDFWRGALAKLRTFASSERSEEAQVEEVCAEALCRGLTVLEDLLPLKGQCADLAQAVWSLVMQPDSPASAFGLTRRLPGPLAKGLLRWLHMEPVKKVLPRKPMEPKTVQLLLGFLEDVTEPEPCSEEDLRLVQTTKCTPQLLAAAARLRRALCEYARSLAGAAEPPPLPKVLSDLLRLRSPALFAAKVLRRLGGDQELCRLAGLRLRLKGGLDWFPLDGARLPRLSDDLPDPFVPCAFQCIEHKEKKKMFQWFLNVCSAAGVLASSAKPDAASFDKAVKQASAGLFPRAGAVVACVASRVLMNRQVASQEGLSELGTWLEQRLEAANAVRKRAKVLLMQRMCSSLLPHLEELGEEGEDAPPRRFLEQLALLLCVLAIDSNGTSASWLELALMAPNDAQRTFWPTMPDSEEAAVLGAMGFVGWYTCRNGHPYSVGECTRPMQQGVCPVAGCGARIGGEHHVNVQGVKTVKQESLIKKATPGYIAATSDLIDQTILNQFNRQLNMRGLQSLRLLVHVTLWASLSSEGASRVAEAAQPGCRGDVRSAAAHLHSQIVEEWKDLRRRTRLPGRELGAWLHLSVLRCTKFAASRLSTEEERLKFEADFQIAGEQAVLTALTGEDRKQMDVGTDYTAAAAAGFGDDWKELCDRWEPSVYDTMETALPAALWHGRACVTLEEFEESFLSRLENRRAHPVLAVVLKQRRRLGALPALPALLAWHAVLFEAFEDYALTREDARQLTHREAIERLPEHRRPEATKRLQSFCEHFNRAFPLVERLFECEANPFLVKGEVNLPGAMTPDTPVIFSLPYVAQAGETEAPSLCTVQLANVLQTAQNDLVEALDPGDRTVPLSSSTAPKACSALLASLDLQADLLPLLHQYRDDLSNGLDYDLAGLEEALARRLRGAVRIQVQLRHFRFGGELKDSGRLAILRQKLPQEPLPFGMAEELQRELQRSESLEAARQLRALLEDCIHLCLSLGSFGSAGKAAVQAQTPLAELLGASGQAEALPAALRSAKLCHLQDLYMELVRSNDAGDALAGVALAYQEPLEDELLAELQKSAEELAEWLPVLHDLLAEQLVVDRFPPGSSLKEFLGFAAGEDPPECFPEQLELRHALAVHRALERAQS</sequence>
<protein>
    <recommendedName>
        <fullName evidence="8">RZ-type domain-containing protein</fullName>
    </recommendedName>
</protein>
<dbReference type="Pfam" id="PF07728">
    <property type="entry name" value="AAA_5"/>
    <property type="match status" value="1"/>
</dbReference>
<dbReference type="InterPro" id="IPR011704">
    <property type="entry name" value="ATPase_dyneun-rel_AAA"/>
</dbReference>
<keyword evidence="5" id="KW-0862">Zinc</keyword>
<dbReference type="PROSITE" id="PS51981">
    <property type="entry name" value="ZF_RZ"/>
    <property type="match status" value="1"/>
</dbReference>
<evidence type="ECO:0000256" key="7">
    <source>
        <dbReference type="SAM" id="Coils"/>
    </source>
</evidence>
<dbReference type="Gene3D" id="3.40.50.300">
    <property type="entry name" value="P-loop containing nucleotide triphosphate hydrolases"/>
    <property type="match status" value="2"/>
</dbReference>
<keyword evidence="2" id="KW-0963">Cytoplasm</keyword>
<feature type="domain" description="RZ-type" evidence="8">
    <location>
        <begin position="3223"/>
        <end position="3295"/>
    </location>
</feature>
<evidence type="ECO:0000256" key="5">
    <source>
        <dbReference type="ARBA" id="ARBA00022833"/>
    </source>
</evidence>
<keyword evidence="7" id="KW-0175">Coiled coil</keyword>
<evidence type="ECO:0000256" key="2">
    <source>
        <dbReference type="ARBA" id="ARBA00022490"/>
    </source>
</evidence>
<comment type="subcellular location">
    <subcellularLocation>
        <location evidence="1">Cytoplasm</location>
    </subcellularLocation>
</comment>
<dbReference type="SMART" id="SM00382">
    <property type="entry name" value="AAA"/>
    <property type="match status" value="2"/>
</dbReference>
<comment type="caution">
    <text evidence="9">The sequence shown here is derived from an EMBL/GenBank/DDBJ whole genome shotgun (WGS) entry which is preliminary data.</text>
</comment>
<dbReference type="Pfam" id="PF20173">
    <property type="entry name" value="ZnF_RZ-type"/>
    <property type="match status" value="1"/>
</dbReference>